<reference evidence="2 3" key="1">
    <citation type="submission" date="2024-02" db="EMBL/GenBank/DDBJ databases">
        <authorList>
            <person name="Saticioglu I.B."/>
        </authorList>
    </citation>
    <scope>NUCLEOTIDE SEQUENCE [LARGE SCALE GENOMIC DNA]</scope>
    <source>
        <strain evidence="2 3">Mu-86</strain>
    </source>
</reference>
<evidence type="ECO:0000313" key="3">
    <source>
        <dbReference type="Proteomes" id="UP001368654"/>
    </source>
</evidence>
<feature type="signal peptide" evidence="1">
    <location>
        <begin position="1"/>
        <end position="33"/>
    </location>
</feature>
<keyword evidence="3" id="KW-1185">Reference proteome</keyword>
<comment type="caution">
    <text evidence="2">The sequence shown here is derived from an EMBL/GenBank/DDBJ whole genome shotgun (WGS) entry which is preliminary data.</text>
</comment>
<dbReference type="EMBL" id="JBBDGL010000001">
    <property type="protein sequence ID" value="MEJ1154443.1"/>
    <property type="molecule type" value="Genomic_DNA"/>
</dbReference>
<keyword evidence="1" id="KW-0732">Signal</keyword>
<dbReference type="PROSITE" id="PS51257">
    <property type="entry name" value="PROKAR_LIPOPROTEIN"/>
    <property type="match status" value="1"/>
</dbReference>
<sequence>MGRRPIPVARPLASGLLLALVCVSAVGCGTSRAYTQAVEEAELGVALLLSITETDTANLLADHTALGEISSDDIATVFFNDMREYTGEEPGPAEERAVYDIIENPDGSVSFLVFFGAGAFASSGLVTTNQSRHSCGSLAGRFAERELTVTDVDCPPEITRFAGDSSIALSMTENATKYAAEIEKML</sequence>
<evidence type="ECO:0000256" key="1">
    <source>
        <dbReference type="SAM" id="SignalP"/>
    </source>
</evidence>
<dbReference type="RefSeq" id="WP_337336880.1">
    <property type="nucleotide sequence ID" value="NZ_JBBDGL010000001.1"/>
</dbReference>
<protein>
    <submittedName>
        <fullName evidence="2">Uncharacterized protein</fullName>
    </submittedName>
</protein>
<name>A0ABU8LRB0_9MICO</name>
<dbReference type="Proteomes" id="UP001368654">
    <property type="component" value="Unassembled WGS sequence"/>
</dbReference>
<proteinExistence type="predicted"/>
<evidence type="ECO:0000313" key="2">
    <source>
        <dbReference type="EMBL" id="MEJ1154443.1"/>
    </source>
</evidence>
<gene>
    <name evidence="2" type="ORF">WDU96_02380</name>
</gene>
<feature type="chain" id="PRO_5046120097" evidence="1">
    <location>
        <begin position="34"/>
        <end position="186"/>
    </location>
</feature>
<accession>A0ABU8LRB0</accession>
<organism evidence="2 3">
    <name type="scientific">Microbacterium marmarense</name>
    <dbReference type="NCBI Taxonomy" id="3122051"/>
    <lineage>
        <taxon>Bacteria</taxon>
        <taxon>Bacillati</taxon>
        <taxon>Actinomycetota</taxon>
        <taxon>Actinomycetes</taxon>
        <taxon>Micrococcales</taxon>
        <taxon>Microbacteriaceae</taxon>
        <taxon>Microbacterium</taxon>
    </lineage>
</organism>